<proteinExistence type="predicted"/>
<feature type="compositionally biased region" description="Acidic residues" evidence="1">
    <location>
        <begin position="92"/>
        <end position="104"/>
    </location>
</feature>
<gene>
    <name evidence="2" type="ORF">DR999_PMT18941</name>
</gene>
<name>A0A4D9DNA8_9SAUR</name>
<accession>A0A4D9DNA8</accession>
<keyword evidence="3" id="KW-1185">Reference proteome</keyword>
<feature type="compositionally biased region" description="Low complexity" evidence="1">
    <location>
        <begin position="135"/>
        <end position="146"/>
    </location>
</feature>
<organism evidence="2 3">
    <name type="scientific">Platysternon megacephalum</name>
    <name type="common">big-headed turtle</name>
    <dbReference type="NCBI Taxonomy" id="55544"/>
    <lineage>
        <taxon>Eukaryota</taxon>
        <taxon>Metazoa</taxon>
        <taxon>Chordata</taxon>
        <taxon>Craniata</taxon>
        <taxon>Vertebrata</taxon>
        <taxon>Euteleostomi</taxon>
        <taxon>Archelosauria</taxon>
        <taxon>Testudinata</taxon>
        <taxon>Testudines</taxon>
        <taxon>Cryptodira</taxon>
        <taxon>Durocryptodira</taxon>
        <taxon>Testudinoidea</taxon>
        <taxon>Platysternidae</taxon>
        <taxon>Platysternon</taxon>
    </lineage>
</organism>
<dbReference type="OrthoDB" id="5571054at2759"/>
<protein>
    <submittedName>
        <fullName evidence="2">Block of proliferation 1</fullName>
    </submittedName>
</protein>
<evidence type="ECO:0000313" key="2">
    <source>
        <dbReference type="EMBL" id="TFJ99065.1"/>
    </source>
</evidence>
<reference evidence="2 3" key="2">
    <citation type="submission" date="2019-04" db="EMBL/GenBank/DDBJ databases">
        <title>The genome sequence of big-headed turtle.</title>
        <authorList>
            <person name="Gong S."/>
        </authorList>
    </citation>
    <scope>NUCLEOTIDE SEQUENCE [LARGE SCALE GENOMIC DNA]</scope>
    <source>
        <strain evidence="2">DO16091913</strain>
        <tissue evidence="2">Muscle</tissue>
    </source>
</reference>
<evidence type="ECO:0000313" key="3">
    <source>
        <dbReference type="Proteomes" id="UP000297703"/>
    </source>
</evidence>
<dbReference type="STRING" id="55544.A0A4D9DNA8"/>
<dbReference type="AlphaFoldDB" id="A0A4D9DNA8"/>
<dbReference type="EMBL" id="QXTE01000351">
    <property type="protein sequence ID" value="TFJ99065.1"/>
    <property type="molecule type" value="Genomic_DNA"/>
</dbReference>
<evidence type="ECO:0000256" key="1">
    <source>
        <dbReference type="SAM" id="MobiDB-lite"/>
    </source>
</evidence>
<reference evidence="2 3" key="1">
    <citation type="submission" date="2019-04" db="EMBL/GenBank/DDBJ databases">
        <title>Draft genome of the big-headed turtle Platysternon megacephalum.</title>
        <authorList>
            <person name="Gong S."/>
        </authorList>
    </citation>
    <scope>NUCLEOTIDE SEQUENCE [LARGE SCALE GENOMIC DNA]</scope>
    <source>
        <strain evidence="2">DO16091913</strain>
        <tissue evidence="2">Muscle</tissue>
    </source>
</reference>
<comment type="caution">
    <text evidence="2">The sequence shown here is derived from an EMBL/GenBank/DDBJ whole genome shotgun (WGS) entry which is preliminary data.</text>
</comment>
<sequence>MFFSAARRRTACPGIARAPGEEPGNIPEYRGRGRGTVTSDLPARGVRRRSNAAHAGLVEPQLEELPCREGAMERAGGSRQLSIPSTQVLEEQAQESDDLTDSEESVYSGLEDSGSDSSTEEEAEDQDSGDEGKLKGSSLSKKAQAGMASQKKEQVQGRSLETESMPSAQQGLPLRGEYEEDSSDEEKRTAFGVDGISTGVDGISLRVCLRGRPLRSKPGVRLHTPACRAGTPEWPLLRHRESPGVQFGI</sequence>
<feature type="compositionally biased region" description="Acidic residues" evidence="1">
    <location>
        <begin position="118"/>
        <end position="129"/>
    </location>
</feature>
<feature type="region of interest" description="Disordered" evidence="1">
    <location>
        <begin position="1"/>
        <end position="191"/>
    </location>
</feature>
<dbReference type="Proteomes" id="UP000297703">
    <property type="component" value="Unassembled WGS sequence"/>
</dbReference>
<feature type="compositionally biased region" description="Polar residues" evidence="1">
    <location>
        <begin position="79"/>
        <end position="89"/>
    </location>
</feature>
<feature type="compositionally biased region" description="Polar residues" evidence="1">
    <location>
        <begin position="156"/>
        <end position="170"/>
    </location>
</feature>
<feature type="compositionally biased region" description="Basic residues" evidence="1">
    <location>
        <begin position="1"/>
        <end position="10"/>
    </location>
</feature>